<dbReference type="Gene3D" id="2.170.150.70">
    <property type="match status" value="2"/>
</dbReference>
<dbReference type="SUPFAM" id="SSF51316">
    <property type="entry name" value="Mss4-like"/>
    <property type="match status" value="2"/>
</dbReference>
<dbReference type="EMBL" id="JAULSU010000005">
    <property type="protein sequence ID" value="KAK0616514.1"/>
    <property type="molecule type" value="Genomic_DNA"/>
</dbReference>
<evidence type="ECO:0000313" key="6">
    <source>
        <dbReference type="Proteomes" id="UP001175000"/>
    </source>
</evidence>
<accession>A0AA39WJH4</accession>
<evidence type="ECO:0000259" key="4">
    <source>
        <dbReference type="PROSITE" id="PS51891"/>
    </source>
</evidence>
<gene>
    <name evidence="5" type="ORF">B0T14DRAFT_538420</name>
</gene>
<dbReference type="GO" id="GO:0016846">
    <property type="term" value="F:carbon-sulfur lyase activity"/>
    <property type="evidence" value="ECO:0007669"/>
    <property type="project" value="InterPro"/>
</dbReference>
<name>A0AA39WJH4_9PEZI</name>
<dbReference type="InterPro" id="IPR052355">
    <property type="entry name" value="CENP-V-like"/>
</dbReference>
<keyword evidence="2" id="KW-0479">Metal-binding</keyword>
<organism evidence="5 6">
    <name type="scientific">Immersiella caudata</name>
    <dbReference type="NCBI Taxonomy" id="314043"/>
    <lineage>
        <taxon>Eukaryota</taxon>
        <taxon>Fungi</taxon>
        <taxon>Dikarya</taxon>
        <taxon>Ascomycota</taxon>
        <taxon>Pezizomycotina</taxon>
        <taxon>Sordariomycetes</taxon>
        <taxon>Sordariomycetidae</taxon>
        <taxon>Sordariales</taxon>
        <taxon>Lasiosphaeriaceae</taxon>
        <taxon>Immersiella</taxon>
    </lineage>
</organism>
<dbReference type="PROSITE" id="PS51891">
    <property type="entry name" value="CENP_V_GFA"/>
    <property type="match status" value="2"/>
</dbReference>
<keyword evidence="3" id="KW-0862">Zinc</keyword>
<dbReference type="Proteomes" id="UP001175000">
    <property type="component" value="Unassembled WGS sequence"/>
</dbReference>
<feature type="domain" description="CENP-V/GFA" evidence="4">
    <location>
        <begin position="147"/>
        <end position="284"/>
    </location>
</feature>
<dbReference type="Pfam" id="PF04828">
    <property type="entry name" value="GFA"/>
    <property type="match status" value="2"/>
</dbReference>
<sequence length="290" mass="31885">MADTNLKTYRGNCHCTAFVYEVDIPEFKSAAECNCSICTKKGVLWIYPPTEALRIVKGSEDALTSYNFGTGIATHKFCPTCATPIMCRAPGAPPGKQLSLNVRAIQKINPWELEIIPLDGAGWGAPHQAPKYTGPEPTAEIEDGRIYYGSCHCGAVTLAVKTAPLDKDYPGDVLECACSICLKNGYIWLYTKVEQVALQGEENLGRYSFGSGVLAKTFCKTCGVHFTNDGVKLTEEEEAALPEAAQRRRKRMAPWRPVNLRVLNDHNIKDIKEPAKLTHGVGFEPKYVDP</sequence>
<keyword evidence="6" id="KW-1185">Reference proteome</keyword>
<reference evidence="5" key="1">
    <citation type="submission" date="2023-06" db="EMBL/GenBank/DDBJ databases">
        <title>Genome-scale phylogeny and comparative genomics of the fungal order Sordariales.</title>
        <authorList>
            <consortium name="Lawrence Berkeley National Laboratory"/>
            <person name="Hensen N."/>
            <person name="Bonometti L."/>
            <person name="Westerberg I."/>
            <person name="Brannstrom I.O."/>
            <person name="Guillou S."/>
            <person name="Cros-Aarteil S."/>
            <person name="Calhoun S."/>
            <person name="Haridas S."/>
            <person name="Kuo A."/>
            <person name="Mondo S."/>
            <person name="Pangilinan J."/>
            <person name="Riley R."/>
            <person name="Labutti K."/>
            <person name="Andreopoulos B."/>
            <person name="Lipzen A."/>
            <person name="Chen C."/>
            <person name="Yanf M."/>
            <person name="Daum C."/>
            <person name="Ng V."/>
            <person name="Clum A."/>
            <person name="Steindorff A."/>
            <person name="Ohm R."/>
            <person name="Martin F."/>
            <person name="Silar P."/>
            <person name="Natvig D."/>
            <person name="Lalanne C."/>
            <person name="Gautier V."/>
            <person name="Ament-Velasquez S.L."/>
            <person name="Kruys A."/>
            <person name="Hutchinson M.I."/>
            <person name="Powell A.J."/>
            <person name="Barry K."/>
            <person name="Miller A.N."/>
            <person name="Grigoriev I.V."/>
            <person name="Debuchy R."/>
            <person name="Gladieux P."/>
            <person name="Thoren M.H."/>
            <person name="Johannesson H."/>
        </authorList>
    </citation>
    <scope>NUCLEOTIDE SEQUENCE</scope>
    <source>
        <strain evidence="5">CBS 606.72</strain>
    </source>
</reference>
<evidence type="ECO:0000313" key="5">
    <source>
        <dbReference type="EMBL" id="KAK0616514.1"/>
    </source>
</evidence>
<evidence type="ECO:0000256" key="1">
    <source>
        <dbReference type="ARBA" id="ARBA00005495"/>
    </source>
</evidence>
<evidence type="ECO:0000256" key="3">
    <source>
        <dbReference type="ARBA" id="ARBA00022833"/>
    </source>
</evidence>
<dbReference type="PANTHER" id="PTHR28620">
    <property type="entry name" value="CENTROMERE PROTEIN V"/>
    <property type="match status" value="1"/>
</dbReference>
<dbReference type="InterPro" id="IPR006913">
    <property type="entry name" value="CENP-V/GFA"/>
</dbReference>
<proteinExistence type="inferred from homology"/>
<dbReference type="InterPro" id="IPR011057">
    <property type="entry name" value="Mss4-like_sf"/>
</dbReference>
<dbReference type="PANTHER" id="PTHR28620:SF1">
    <property type="entry name" value="CENP-V_GFA DOMAIN-CONTAINING PROTEIN"/>
    <property type="match status" value="1"/>
</dbReference>
<dbReference type="AlphaFoldDB" id="A0AA39WJH4"/>
<feature type="domain" description="CENP-V/GFA" evidence="4">
    <location>
        <begin position="9"/>
        <end position="124"/>
    </location>
</feature>
<protein>
    <submittedName>
        <fullName evidence="5">Mss4-like protein</fullName>
    </submittedName>
</protein>
<dbReference type="GO" id="GO:0046872">
    <property type="term" value="F:metal ion binding"/>
    <property type="evidence" value="ECO:0007669"/>
    <property type="project" value="UniProtKB-KW"/>
</dbReference>
<comment type="caution">
    <text evidence="5">The sequence shown here is derived from an EMBL/GenBank/DDBJ whole genome shotgun (WGS) entry which is preliminary data.</text>
</comment>
<comment type="similarity">
    <text evidence="1">Belongs to the Gfa family.</text>
</comment>
<evidence type="ECO:0000256" key="2">
    <source>
        <dbReference type="ARBA" id="ARBA00022723"/>
    </source>
</evidence>